<name>A0ABU6SEB5_9FABA</name>
<sequence>MPRGLEKLSALKNCFWGFAKRVPRWIGSRMISRSTFGTIEKLPCISISGSSLKESVIHHRRLPAHQWVYHVRGDDEEDVTQELNKDNLANAIEECAMEIVEGTPTFSLGGWDMVSYGRGSEEGFRIYRVGTVSTSYDSLFATPYYDDLSTASDPAIRE</sequence>
<keyword evidence="2" id="KW-1185">Reference proteome</keyword>
<gene>
    <name evidence="1" type="ORF">PIB30_037833</name>
</gene>
<dbReference type="Proteomes" id="UP001341840">
    <property type="component" value="Unassembled WGS sequence"/>
</dbReference>
<proteinExistence type="predicted"/>
<accession>A0ABU6SEB5</accession>
<dbReference type="EMBL" id="JASCZI010060607">
    <property type="protein sequence ID" value="MED6134534.1"/>
    <property type="molecule type" value="Genomic_DNA"/>
</dbReference>
<organism evidence="1 2">
    <name type="scientific">Stylosanthes scabra</name>
    <dbReference type="NCBI Taxonomy" id="79078"/>
    <lineage>
        <taxon>Eukaryota</taxon>
        <taxon>Viridiplantae</taxon>
        <taxon>Streptophyta</taxon>
        <taxon>Embryophyta</taxon>
        <taxon>Tracheophyta</taxon>
        <taxon>Spermatophyta</taxon>
        <taxon>Magnoliopsida</taxon>
        <taxon>eudicotyledons</taxon>
        <taxon>Gunneridae</taxon>
        <taxon>Pentapetalae</taxon>
        <taxon>rosids</taxon>
        <taxon>fabids</taxon>
        <taxon>Fabales</taxon>
        <taxon>Fabaceae</taxon>
        <taxon>Papilionoideae</taxon>
        <taxon>50 kb inversion clade</taxon>
        <taxon>dalbergioids sensu lato</taxon>
        <taxon>Dalbergieae</taxon>
        <taxon>Pterocarpus clade</taxon>
        <taxon>Stylosanthes</taxon>
    </lineage>
</organism>
<evidence type="ECO:0000313" key="2">
    <source>
        <dbReference type="Proteomes" id="UP001341840"/>
    </source>
</evidence>
<evidence type="ECO:0000313" key="1">
    <source>
        <dbReference type="EMBL" id="MED6134534.1"/>
    </source>
</evidence>
<comment type="caution">
    <text evidence="1">The sequence shown here is derived from an EMBL/GenBank/DDBJ whole genome shotgun (WGS) entry which is preliminary data.</text>
</comment>
<protein>
    <submittedName>
        <fullName evidence="1">Uncharacterized protein</fullName>
    </submittedName>
</protein>
<reference evidence="1 2" key="1">
    <citation type="journal article" date="2023" name="Plants (Basel)">
        <title>Bridging the Gap: Combining Genomics and Transcriptomics Approaches to Understand Stylosanthes scabra, an Orphan Legume from the Brazilian Caatinga.</title>
        <authorList>
            <person name="Ferreira-Neto J.R.C."/>
            <person name="da Silva M.D."/>
            <person name="Binneck E."/>
            <person name="de Melo N.F."/>
            <person name="da Silva R.H."/>
            <person name="de Melo A.L.T.M."/>
            <person name="Pandolfi V."/>
            <person name="Bustamante F.O."/>
            <person name="Brasileiro-Vidal A.C."/>
            <person name="Benko-Iseppon A.M."/>
        </authorList>
    </citation>
    <scope>NUCLEOTIDE SEQUENCE [LARGE SCALE GENOMIC DNA]</scope>
    <source>
        <tissue evidence="1">Leaves</tissue>
    </source>
</reference>